<dbReference type="WBParaSite" id="GPLIN_001624700">
    <property type="protein sequence ID" value="GPLIN_001624700"/>
    <property type="gene ID" value="GPLIN_001624700"/>
</dbReference>
<accession>A0A183CTN9</accession>
<dbReference type="Proteomes" id="UP000050741">
    <property type="component" value="Unassembled WGS sequence"/>
</dbReference>
<dbReference type="AlphaFoldDB" id="A0A183CTN9"/>
<reference evidence="1" key="1">
    <citation type="submission" date="2013-12" db="EMBL/GenBank/DDBJ databases">
        <authorList>
            <person name="Aslett M."/>
        </authorList>
    </citation>
    <scope>NUCLEOTIDE SEQUENCE [LARGE SCALE GENOMIC DNA]</scope>
    <source>
        <strain evidence="1">Lindley</strain>
    </source>
</reference>
<keyword evidence="1" id="KW-1185">Reference proteome</keyword>
<dbReference type="Gene3D" id="1.20.5.170">
    <property type="match status" value="1"/>
</dbReference>
<reference evidence="2" key="3">
    <citation type="submission" date="2016-06" db="UniProtKB">
        <authorList>
            <consortium name="WormBaseParasite"/>
        </authorList>
    </citation>
    <scope>IDENTIFICATION</scope>
</reference>
<sequence length="57" mass="6596">TTRPPRAIANGKRKQKDLLLNELCQLEQQNAQLSAAIAVAQREIDVVKADLWRRWRN</sequence>
<reference evidence="1" key="2">
    <citation type="submission" date="2014-05" db="EMBL/GenBank/DDBJ databases">
        <title>The genome and life-stage specific transcriptomes of Globodera pallida elucidate key aspects of plant parasitism by a cyst nematode.</title>
        <authorList>
            <person name="Cotton J.A."/>
            <person name="Lilley C.J."/>
            <person name="Jones L.M."/>
            <person name="Kikuchi T."/>
            <person name="Reid A.J."/>
            <person name="Thorpe P."/>
            <person name="Tsai I.J."/>
            <person name="Beasley H."/>
            <person name="Blok V."/>
            <person name="Cock P.J.A."/>
            <person name="Van den Akker S.E."/>
            <person name="Holroyd N."/>
            <person name="Hunt M."/>
            <person name="Mantelin S."/>
            <person name="Naghra H."/>
            <person name="Pain A."/>
            <person name="Palomares-Rius J.E."/>
            <person name="Zarowiecki M."/>
            <person name="Berriman M."/>
            <person name="Jones J.T."/>
            <person name="Urwin P.E."/>
        </authorList>
    </citation>
    <scope>NUCLEOTIDE SEQUENCE [LARGE SCALE GENOMIC DNA]</scope>
    <source>
        <strain evidence="1">Lindley</strain>
    </source>
</reference>
<proteinExistence type="predicted"/>
<evidence type="ECO:0000313" key="1">
    <source>
        <dbReference type="Proteomes" id="UP000050741"/>
    </source>
</evidence>
<name>A0A183CTN9_GLOPA</name>
<organism evidence="1 2">
    <name type="scientific">Globodera pallida</name>
    <name type="common">Potato cyst nematode worm</name>
    <name type="synonym">Heterodera pallida</name>
    <dbReference type="NCBI Taxonomy" id="36090"/>
    <lineage>
        <taxon>Eukaryota</taxon>
        <taxon>Metazoa</taxon>
        <taxon>Ecdysozoa</taxon>
        <taxon>Nematoda</taxon>
        <taxon>Chromadorea</taxon>
        <taxon>Rhabditida</taxon>
        <taxon>Tylenchina</taxon>
        <taxon>Tylenchomorpha</taxon>
        <taxon>Tylenchoidea</taxon>
        <taxon>Heteroderidae</taxon>
        <taxon>Heteroderinae</taxon>
        <taxon>Globodera</taxon>
    </lineage>
</organism>
<protein>
    <submittedName>
        <fullName evidence="2">Transposase</fullName>
    </submittedName>
</protein>
<evidence type="ECO:0000313" key="2">
    <source>
        <dbReference type="WBParaSite" id="GPLIN_001624700"/>
    </source>
</evidence>